<evidence type="ECO:0000256" key="4">
    <source>
        <dbReference type="PROSITE-ProRule" id="PRU00175"/>
    </source>
</evidence>
<feature type="domain" description="RING-type" evidence="6">
    <location>
        <begin position="198"/>
        <end position="254"/>
    </location>
</feature>
<protein>
    <recommendedName>
        <fullName evidence="9">PHD-type domain-containing protein</fullName>
    </recommendedName>
</protein>
<evidence type="ECO:0000259" key="6">
    <source>
        <dbReference type="PROSITE" id="PS50089"/>
    </source>
</evidence>
<keyword evidence="3" id="KW-0862">Zinc</keyword>
<evidence type="ECO:0000256" key="1">
    <source>
        <dbReference type="ARBA" id="ARBA00022723"/>
    </source>
</evidence>
<evidence type="ECO:0000313" key="7">
    <source>
        <dbReference type="EnsemblPlants" id="Bo8g110710.1"/>
    </source>
</evidence>
<dbReference type="eggNOG" id="KOG1952">
    <property type="taxonomic scope" value="Eukaryota"/>
</dbReference>
<dbReference type="GO" id="GO:0000981">
    <property type="term" value="F:DNA-binding transcription factor activity, RNA polymerase II-specific"/>
    <property type="evidence" value="ECO:0007669"/>
    <property type="project" value="TreeGrafter"/>
</dbReference>
<reference evidence="7" key="2">
    <citation type="submission" date="2015-03" db="UniProtKB">
        <authorList>
            <consortium name="EnsemblPlants"/>
        </authorList>
    </citation>
    <scope>IDENTIFICATION</scope>
</reference>
<dbReference type="InterPro" id="IPR034078">
    <property type="entry name" value="NFX1_fam"/>
</dbReference>
<dbReference type="Gramene" id="Bo8g110710.1">
    <property type="protein sequence ID" value="Bo8g110710.1"/>
    <property type="gene ID" value="Bo8g110710"/>
</dbReference>
<keyword evidence="1" id="KW-0479">Metal-binding</keyword>
<accession>A0A0D3DY72</accession>
<evidence type="ECO:0000259" key="5">
    <source>
        <dbReference type="PROSITE" id="PS50016"/>
    </source>
</evidence>
<dbReference type="GO" id="GO:0008270">
    <property type="term" value="F:zinc ion binding"/>
    <property type="evidence" value="ECO:0007669"/>
    <property type="project" value="UniProtKB-KW"/>
</dbReference>
<dbReference type="InterPro" id="IPR013083">
    <property type="entry name" value="Znf_RING/FYVE/PHD"/>
</dbReference>
<dbReference type="PANTHER" id="PTHR12360:SF14">
    <property type="entry name" value="NF-X1-TYPE DOMAIN-CONTAINING PROTEIN"/>
    <property type="match status" value="1"/>
</dbReference>
<organism evidence="7 8">
    <name type="scientific">Brassica oleracea var. oleracea</name>
    <dbReference type="NCBI Taxonomy" id="109376"/>
    <lineage>
        <taxon>Eukaryota</taxon>
        <taxon>Viridiplantae</taxon>
        <taxon>Streptophyta</taxon>
        <taxon>Embryophyta</taxon>
        <taxon>Tracheophyta</taxon>
        <taxon>Spermatophyta</taxon>
        <taxon>Magnoliopsida</taxon>
        <taxon>eudicotyledons</taxon>
        <taxon>Gunneridae</taxon>
        <taxon>Pentapetalae</taxon>
        <taxon>rosids</taxon>
        <taxon>malvids</taxon>
        <taxon>Brassicales</taxon>
        <taxon>Brassicaceae</taxon>
        <taxon>Brassiceae</taxon>
        <taxon>Brassica</taxon>
    </lineage>
</organism>
<dbReference type="PROSITE" id="PS50089">
    <property type="entry name" value="ZF_RING_2"/>
    <property type="match status" value="1"/>
</dbReference>
<dbReference type="PANTHER" id="PTHR12360">
    <property type="entry name" value="NUCLEAR TRANSCRIPTION FACTOR, X-BOX BINDING 1 NFX1"/>
    <property type="match status" value="1"/>
</dbReference>
<name>A0A0D3DY72_BRAOL</name>
<evidence type="ECO:0008006" key="9">
    <source>
        <dbReference type="Google" id="ProtNLM"/>
    </source>
</evidence>
<dbReference type="GO" id="GO:0000977">
    <property type="term" value="F:RNA polymerase II transcription regulatory region sequence-specific DNA binding"/>
    <property type="evidence" value="ECO:0007669"/>
    <property type="project" value="TreeGrafter"/>
</dbReference>
<proteinExistence type="predicted"/>
<dbReference type="InterPro" id="IPR019787">
    <property type="entry name" value="Znf_PHD-finger"/>
</dbReference>
<dbReference type="InterPro" id="IPR001841">
    <property type="entry name" value="Znf_RING"/>
</dbReference>
<evidence type="ECO:0000256" key="3">
    <source>
        <dbReference type="ARBA" id="ARBA00022833"/>
    </source>
</evidence>
<dbReference type="STRING" id="109376.A0A0D3DY72"/>
<dbReference type="GO" id="GO:0005634">
    <property type="term" value="C:nucleus"/>
    <property type="evidence" value="ECO:0007669"/>
    <property type="project" value="TreeGrafter"/>
</dbReference>
<dbReference type="PROSITE" id="PS50016">
    <property type="entry name" value="ZF_PHD_2"/>
    <property type="match status" value="1"/>
</dbReference>
<keyword evidence="2 4" id="KW-0863">Zinc-finger</keyword>
<feature type="domain" description="PHD-type" evidence="5">
    <location>
        <begin position="195"/>
        <end position="256"/>
    </location>
</feature>
<dbReference type="eggNOG" id="KOG1700">
    <property type="taxonomic scope" value="Eukaryota"/>
</dbReference>
<dbReference type="Proteomes" id="UP000032141">
    <property type="component" value="Chromosome C8"/>
</dbReference>
<dbReference type="HOGENOM" id="CLU_829898_0_0_1"/>
<dbReference type="EnsemblPlants" id="Bo8g110710.1">
    <property type="protein sequence ID" value="Bo8g110710.1"/>
    <property type="gene ID" value="Bo8g110710"/>
</dbReference>
<dbReference type="CDD" id="cd16492">
    <property type="entry name" value="RING-CH-C4HC3_NFX1-like"/>
    <property type="match status" value="1"/>
</dbReference>
<sequence>MNGTLYHKSCFKCTHRGCTISPSNYIAHVGEALLQASSYSADHRERESYKPYASSKEVIMPLRTKSLLLKRNTVSLGRTNSVTTSRSITTGSGSVFVESEKKMSSQVRRDRSRFNPQQTWVPRVLVTLPITSTKGVMSLLHLHLGTRPDNRQRVASNTRPVNEWKRVVKEEKIVLTDPNLPQLVQEIQEKLVKSSIECMICYDKVIRSANIWSCSSCYSIFHIHCIKRWARAPTSIDLLAEKNQGDNWRCPGCQSVQLTSSRDICYRCFCGKRKDPPSDPYLTPHSCGEPCGKPLEKEFTAETAKEDLCPHVCVLQCHPGPCPPCKAFAPPRSCP</sequence>
<dbReference type="Gene3D" id="3.30.40.10">
    <property type="entry name" value="Zinc/RING finger domain, C3HC4 (zinc finger)"/>
    <property type="match status" value="1"/>
</dbReference>
<keyword evidence="8" id="KW-1185">Reference proteome</keyword>
<reference evidence="7 8" key="1">
    <citation type="journal article" date="2014" name="Genome Biol.">
        <title>Transcriptome and methylome profiling reveals relics of genome dominance in the mesopolyploid Brassica oleracea.</title>
        <authorList>
            <person name="Parkin I.A."/>
            <person name="Koh C."/>
            <person name="Tang H."/>
            <person name="Robinson S.J."/>
            <person name="Kagale S."/>
            <person name="Clarke W.E."/>
            <person name="Town C.D."/>
            <person name="Nixon J."/>
            <person name="Krishnakumar V."/>
            <person name="Bidwell S.L."/>
            <person name="Denoeud F."/>
            <person name="Belcram H."/>
            <person name="Links M.G."/>
            <person name="Just J."/>
            <person name="Clarke C."/>
            <person name="Bender T."/>
            <person name="Huebert T."/>
            <person name="Mason A.S."/>
            <person name="Pires J.C."/>
            <person name="Barker G."/>
            <person name="Moore J."/>
            <person name="Walley P.G."/>
            <person name="Manoli S."/>
            <person name="Batley J."/>
            <person name="Edwards D."/>
            <person name="Nelson M.N."/>
            <person name="Wang X."/>
            <person name="Paterson A.H."/>
            <person name="King G."/>
            <person name="Bancroft I."/>
            <person name="Chalhoub B."/>
            <person name="Sharpe A.G."/>
        </authorList>
    </citation>
    <scope>NUCLEOTIDE SEQUENCE</scope>
    <source>
        <strain evidence="7 8">cv. TO1000</strain>
    </source>
</reference>
<evidence type="ECO:0000313" key="8">
    <source>
        <dbReference type="Proteomes" id="UP000032141"/>
    </source>
</evidence>
<dbReference type="AlphaFoldDB" id="A0A0D3DY72"/>
<evidence type="ECO:0000256" key="2">
    <source>
        <dbReference type="ARBA" id="ARBA00022771"/>
    </source>
</evidence>
<dbReference type="SUPFAM" id="SSF57850">
    <property type="entry name" value="RING/U-box"/>
    <property type="match status" value="1"/>
</dbReference>